<dbReference type="Pfam" id="PF26256">
    <property type="entry name" value="DUF8060"/>
    <property type="match status" value="1"/>
</dbReference>
<sequence length="120" mass="13464">MTDDSTSTTDASRDSDADDRDRDNRGDRPGRERDDRDREPRGRSRSGLFEGDLYERLQWLALVVLVLVAVATLFSFYTNVTRLISIWASRKYEPALQAAFALAVLATALAGIVSLSRNLR</sequence>
<feature type="region of interest" description="Disordered" evidence="1">
    <location>
        <begin position="1"/>
        <end position="46"/>
    </location>
</feature>
<name>A0ABD5V925_9EURY</name>
<dbReference type="Proteomes" id="UP001596395">
    <property type="component" value="Unassembled WGS sequence"/>
</dbReference>
<keyword evidence="5" id="KW-1185">Reference proteome</keyword>
<evidence type="ECO:0000259" key="3">
    <source>
        <dbReference type="Pfam" id="PF26256"/>
    </source>
</evidence>
<feature type="compositionally biased region" description="Low complexity" evidence="1">
    <location>
        <begin position="1"/>
        <end position="10"/>
    </location>
</feature>
<keyword evidence="2" id="KW-0812">Transmembrane</keyword>
<feature type="domain" description="DUF8060" evidence="3">
    <location>
        <begin position="4"/>
        <end position="119"/>
    </location>
</feature>
<feature type="transmembrane region" description="Helical" evidence="2">
    <location>
        <begin position="98"/>
        <end position="116"/>
    </location>
</feature>
<feature type="transmembrane region" description="Helical" evidence="2">
    <location>
        <begin position="57"/>
        <end position="77"/>
    </location>
</feature>
<keyword evidence="2" id="KW-1133">Transmembrane helix</keyword>
<evidence type="ECO:0000313" key="5">
    <source>
        <dbReference type="Proteomes" id="UP001596395"/>
    </source>
</evidence>
<evidence type="ECO:0000313" key="4">
    <source>
        <dbReference type="EMBL" id="MFC6951892.1"/>
    </source>
</evidence>
<dbReference type="EMBL" id="JBHSXN010000001">
    <property type="protein sequence ID" value="MFC6951892.1"/>
    <property type="molecule type" value="Genomic_DNA"/>
</dbReference>
<feature type="compositionally biased region" description="Basic and acidic residues" evidence="1">
    <location>
        <begin position="11"/>
        <end position="42"/>
    </location>
</feature>
<accession>A0ABD5V925</accession>
<dbReference type="AlphaFoldDB" id="A0ABD5V925"/>
<evidence type="ECO:0000256" key="1">
    <source>
        <dbReference type="SAM" id="MobiDB-lite"/>
    </source>
</evidence>
<evidence type="ECO:0000256" key="2">
    <source>
        <dbReference type="SAM" id="Phobius"/>
    </source>
</evidence>
<gene>
    <name evidence="4" type="ORF">ACFQGB_03365</name>
</gene>
<protein>
    <recommendedName>
        <fullName evidence="3">DUF8060 domain-containing protein</fullName>
    </recommendedName>
</protein>
<dbReference type="RefSeq" id="WP_336348900.1">
    <property type="nucleotide sequence ID" value="NZ_JAZAQL010000001.1"/>
</dbReference>
<proteinExistence type="predicted"/>
<organism evidence="4 5">
    <name type="scientific">Halorubellus litoreus</name>
    <dbReference type="NCBI Taxonomy" id="755308"/>
    <lineage>
        <taxon>Archaea</taxon>
        <taxon>Methanobacteriati</taxon>
        <taxon>Methanobacteriota</taxon>
        <taxon>Stenosarchaea group</taxon>
        <taxon>Halobacteria</taxon>
        <taxon>Halobacteriales</taxon>
        <taxon>Halorubellaceae</taxon>
        <taxon>Halorubellus</taxon>
    </lineage>
</organism>
<reference evidence="4 5" key="1">
    <citation type="journal article" date="2019" name="Int. J. Syst. Evol. Microbiol.">
        <title>The Global Catalogue of Microorganisms (GCM) 10K type strain sequencing project: providing services to taxonomists for standard genome sequencing and annotation.</title>
        <authorList>
            <consortium name="The Broad Institute Genomics Platform"/>
            <consortium name="The Broad Institute Genome Sequencing Center for Infectious Disease"/>
            <person name="Wu L."/>
            <person name="Ma J."/>
        </authorList>
    </citation>
    <scope>NUCLEOTIDE SEQUENCE [LARGE SCALE GENOMIC DNA]</scope>
    <source>
        <strain evidence="4 5">GX26</strain>
    </source>
</reference>
<comment type="caution">
    <text evidence="4">The sequence shown here is derived from an EMBL/GenBank/DDBJ whole genome shotgun (WGS) entry which is preliminary data.</text>
</comment>
<dbReference type="InterPro" id="IPR058373">
    <property type="entry name" value="DUF8060"/>
</dbReference>
<keyword evidence="2" id="KW-0472">Membrane</keyword>